<dbReference type="SUPFAM" id="SSF55469">
    <property type="entry name" value="FMN-dependent nitroreductase-like"/>
    <property type="match status" value="1"/>
</dbReference>
<evidence type="ECO:0000256" key="4">
    <source>
        <dbReference type="ARBA" id="ARBA00023004"/>
    </source>
</evidence>
<reference evidence="7 8" key="1">
    <citation type="submission" date="2013-02" db="EMBL/GenBank/DDBJ databases">
        <title>Genome sequence of Clostridium saccharoperbutylacetonicum N1-4(HMT).</title>
        <authorList>
            <person name="Poehlein A."/>
            <person name="Daniel R."/>
        </authorList>
    </citation>
    <scope>NUCLEOTIDE SEQUENCE [LARGE SCALE GENOMIC DNA]</scope>
    <source>
        <strain evidence="8">N1-4(HMT)</strain>
    </source>
</reference>
<dbReference type="InterPro" id="IPR017900">
    <property type="entry name" value="4Fe4S_Fe_S_CS"/>
</dbReference>
<dbReference type="PATRIC" id="fig|931276.5.peg.4994"/>
<organism evidence="7 8">
    <name type="scientific">Clostridium saccharoperbutylacetonicum N1-4(HMT)</name>
    <dbReference type="NCBI Taxonomy" id="931276"/>
    <lineage>
        <taxon>Bacteria</taxon>
        <taxon>Bacillati</taxon>
        <taxon>Bacillota</taxon>
        <taxon>Clostridia</taxon>
        <taxon>Eubacteriales</taxon>
        <taxon>Clostridiaceae</taxon>
        <taxon>Clostridium</taxon>
    </lineage>
</organism>
<dbReference type="InterPro" id="IPR017896">
    <property type="entry name" value="4Fe4S_Fe-S-bd"/>
</dbReference>
<dbReference type="SUPFAM" id="SSF54862">
    <property type="entry name" value="4Fe-4S ferredoxins"/>
    <property type="match status" value="1"/>
</dbReference>
<dbReference type="eggNOG" id="COG1145">
    <property type="taxonomic scope" value="Bacteria"/>
</dbReference>
<evidence type="ECO:0000256" key="1">
    <source>
        <dbReference type="ARBA" id="ARBA00007118"/>
    </source>
</evidence>
<keyword evidence="2" id="KW-0479">Metal-binding</keyword>
<dbReference type="GO" id="GO:0016491">
    <property type="term" value="F:oxidoreductase activity"/>
    <property type="evidence" value="ECO:0007669"/>
    <property type="project" value="UniProtKB-KW"/>
</dbReference>
<dbReference type="PANTHER" id="PTHR43673">
    <property type="entry name" value="NAD(P)H NITROREDUCTASE YDGI-RELATED"/>
    <property type="match status" value="1"/>
</dbReference>
<dbReference type="Gene3D" id="3.40.109.10">
    <property type="entry name" value="NADH Oxidase"/>
    <property type="match status" value="1"/>
</dbReference>
<dbReference type="PROSITE" id="PS51379">
    <property type="entry name" value="4FE4S_FER_2"/>
    <property type="match status" value="2"/>
</dbReference>
<dbReference type="STRING" id="36745.CLSAP_47220"/>
<keyword evidence="5" id="KW-0411">Iron-sulfur</keyword>
<protein>
    <submittedName>
        <fullName evidence="7">Nitroreductase</fullName>
    </submittedName>
</protein>
<evidence type="ECO:0000313" key="7">
    <source>
        <dbReference type="EMBL" id="AGF58705.1"/>
    </source>
</evidence>
<dbReference type="InterPro" id="IPR000415">
    <property type="entry name" value="Nitroreductase-like"/>
</dbReference>
<dbReference type="RefSeq" id="WP_015395013.1">
    <property type="nucleotide sequence ID" value="NC_020291.1"/>
</dbReference>
<dbReference type="AlphaFoldDB" id="M1LZJ5"/>
<comment type="similarity">
    <text evidence="1">Belongs to the nitroreductase family.</text>
</comment>
<feature type="domain" description="4Fe-4S ferredoxin-type" evidence="6">
    <location>
        <begin position="2"/>
        <end position="31"/>
    </location>
</feature>
<sequence>MNLITVNQEKCIKCGLCVKECPERVLELSKNRPKEVCSEECISCGHCVAICPREAIDNIKTPLSTQISSKKFPKLSPEDAENFLRSRRSIRSYKETPVPREKLKKLVNIAHFAPSGHNLQGISYVIIDDRKLIDKAVKIVIEEFEKANVSNNFTKPYLEKGTDTILRGASSLILATADSSFPRGRENSILSFTYLELYAPTLGLGSCWAGMFERVAMKENSPLIKLFNIKSNKKITGAVMVGYPKYTYQRLVDRNPLEFTFINQ</sequence>
<evidence type="ECO:0000256" key="5">
    <source>
        <dbReference type="ARBA" id="ARBA00023014"/>
    </source>
</evidence>
<keyword evidence="4" id="KW-0408">Iron</keyword>
<accession>M1LZJ5</accession>
<dbReference type="Proteomes" id="UP000011728">
    <property type="component" value="Chromosome"/>
</dbReference>
<dbReference type="Pfam" id="PF13237">
    <property type="entry name" value="Fer4_10"/>
    <property type="match status" value="1"/>
</dbReference>
<dbReference type="EMBL" id="CP004121">
    <property type="protein sequence ID" value="AGF58705.1"/>
    <property type="molecule type" value="Genomic_DNA"/>
</dbReference>
<evidence type="ECO:0000313" key="8">
    <source>
        <dbReference type="Proteomes" id="UP000011728"/>
    </source>
</evidence>
<dbReference type="KEGG" id="csr:Cspa_c49520"/>
<dbReference type="eggNOG" id="COG0778">
    <property type="taxonomic scope" value="Bacteria"/>
</dbReference>
<dbReference type="Pfam" id="PF00881">
    <property type="entry name" value="Nitroreductase"/>
    <property type="match status" value="1"/>
</dbReference>
<dbReference type="HOGENOM" id="CLU_070764_2_0_9"/>
<dbReference type="PROSITE" id="PS00198">
    <property type="entry name" value="4FE4S_FER_1"/>
    <property type="match status" value="2"/>
</dbReference>
<dbReference type="GO" id="GO:0051536">
    <property type="term" value="F:iron-sulfur cluster binding"/>
    <property type="evidence" value="ECO:0007669"/>
    <property type="project" value="UniProtKB-KW"/>
</dbReference>
<keyword evidence="8" id="KW-1185">Reference proteome</keyword>
<dbReference type="Gene3D" id="3.30.70.20">
    <property type="match status" value="1"/>
</dbReference>
<dbReference type="GO" id="GO:0046872">
    <property type="term" value="F:metal ion binding"/>
    <property type="evidence" value="ECO:0007669"/>
    <property type="project" value="UniProtKB-KW"/>
</dbReference>
<evidence type="ECO:0000256" key="3">
    <source>
        <dbReference type="ARBA" id="ARBA00023002"/>
    </source>
</evidence>
<evidence type="ECO:0000259" key="6">
    <source>
        <dbReference type="PROSITE" id="PS51379"/>
    </source>
</evidence>
<keyword evidence="3" id="KW-0560">Oxidoreductase</keyword>
<proteinExistence type="inferred from homology"/>
<dbReference type="InterPro" id="IPR029479">
    <property type="entry name" value="Nitroreductase"/>
</dbReference>
<evidence type="ECO:0000256" key="2">
    <source>
        <dbReference type="ARBA" id="ARBA00022723"/>
    </source>
</evidence>
<dbReference type="PANTHER" id="PTHR43673:SF10">
    <property type="entry name" value="NADH DEHYDROGENASE_NAD(P)H NITROREDUCTASE XCC3605-RELATED"/>
    <property type="match status" value="1"/>
</dbReference>
<gene>
    <name evidence="7" type="ORF">Cspa_c49520</name>
</gene>
<dbReference type="CDD" id="cd02143">
    <property type="entry name" value="nitroreductase_FeS-like"/>
    <property type="match status" value="1"/>
</dbReference>
<feature type="domain" description="4Fe-4S ferredoxin-type" evidence="6">
    <location>
        <begin position="32"/>
        <end position="61"/>
    </location>
</feature>
<dbReference type="OrthoDB" id="9804603at2"/>
<name>M1LZJ5_9CLOT</name>